<dbReference type="KEGG" id="mmr:Mmar10_2362"/>
<dbReference type="STRING" id="394221.Mmar10_2362"/>
<name>Q0AM39_MARMM</name>
<sequence length="183" mass="19934">MRMTLELTTAEARRLWADFLRRLDWANRELGAEDRAEARAEAAAHMREAMGDARADDEVDRLLAAIAEFGDPPAPPPVWLKPAAVIGHYLSIMVIGVTGLIVLVFAHMAIMEIINPAGVGLWIYPNDSALTLSYEAQPGADEILGAGFIPVMLAVCAILSGAIYGLWRFALSPRGPVARWMKP</sequence>
<evidence type="ECO:0008006" key="3">
    <source>
        <dbReference type="Google" id="ProtNLM"/>
    </source>
</evidence>
<keyword evidence="2" id="KW-1185">Reference proteome</keyword>
<dbReference type="OrthoDB" id="7631203at2"/>
<evidence type="ECO:0000313" key="1">
    <source>
        <dbReference type="EMBL" id="ABI66654.1"/>
    </source>
</evidence>
<reference evidence="1 2" key="1">
    <citation type="submission" date="2006-08" db="EMBL/GenBank/DDBJ databases">
        <title>Complete sequence of Maricaulis maris MCS10.</title>
        <authorList>
            <consortium name="US DOE Joint Genome Institute"/>
            <person name="Copeland A."/>
            <person name="Lucas S."/>
            <person name="Lapidus A."/>
            <person name="Barry K."/>
            <person name="Detter J.C."/>
            <person name="Glavina del Rio T."/>
            <person name="Hammon N."/>
            <person name="Israni S."/>
            <person name="Dalin E."/>
            <person name="Tice H."/>
            <person name="Pitluck S."/>
            <person name="Saunders E."/>
            <person name="Brettin T."/>
            <person name="Bruce D."/>
            <person name="Han C."/>
            <person name="Tapia R."/>
            <person name="Gilna P."/>
            <person name="Schmutz J."/>
            <person name="Larimer F."/>
            <person name="Land M."/>
            <person name="Hauser L."/>
            <person name="Kyrpides N."/>
            <person name="Mikhailova N."/>
            <person name="Viollier P."/>
            <person name="Stephens C."/>
            <person name="Richardson P."/>
        </authorList>
    </citation>
    <scope>NUCLEOTIDE SEQUENCE [LARGE SCALE GENOMIC DNA]</scope>
    <source>
        <strain evidence="1 2">MCS10</strain>
    </source>
</reference>
<proteinExistence type="predicted"/>
<gene>
    <name evidence="1" type="ordered locus">Mmar10_2362</name>
</gene>
<dbReference type="AlphaFoldDB" id="Q0AM39"/>
<organism evidence="1 2">
    <name type="scientific">Maricaulis maris (strain MCS10)</name>
    <name type="common">Caulobacter maris</name>
    <dbReference type="NCBI Taxonomy" id="394221"/>
    <lineage>
        <taxon>Bacteria</taxon>
        <taxon>Pseudomonadati</taxon>
        <taxon>Pseudomonadota</taxon>
        <taxon>Alphaproteobacteria</taxon>
        <taxon>Maricaulales</taxon>
        <taxon>Maricaulaceae</taxon>
        <taxon>Maricaulis</taxon>
    </lineage>
</organism>
<dbReference type="RefSeq" id="WP_011644299.1">
    <property type="nucleotide sequence ID" value="NC_008347.1"/>
</dbReference>
<dbReference type="HOGENOM" id="CLU_1473535_0_0_5"/>
<accession>Q0AM39</accession>
<protein>
    <recommendedName>
        <fullName evidence="3">DUF1700 domain-containing protein</fullName>
    </recommendedName>
</protein>
<dbReference type="EMBL" id="CP000449">
    <property type="protein sequence ID" value="ABI66654.1"/>
    <property type="molecule type" value="Genomic_DNA"/>
</dbReference>
<evidence type="ECO:0000313" key="2">
    <source>
        <dbReference type="Proteomes" id="UP000001964"/>
    </source>
</evidence>
<dbReference type="Proteomes" id="UP000001964">
    <property type="component" value="Chromosome"/>
</dbReference>